<dbReference type="PANTHER" id="PTHR33560">
    <property type="entry name" value="PROTEIN FAM227B"/>
    <property type="match status" value="1"/>
</dbReference>
<organism evidence="3 4">
    <name type="scientific">Myodes glareolus</name>
    <name type="common">Bank vole</name>
    <name type="synonym">Clethrionomys glareolus</name>
    <dbReference type="NCBI Taxonomy" id="447135"/>
    <lineage>
        <taxon>Eukaryota</taxon>
        <taxon>Metazoa</taxon>
        <taxon>Chordata</taxon>
        <taxon>Craniata</taxon>
        <taxon>Vertebrata</taxon>
        <taxon>Euteleostomi</taxon>
        <taxon>Mammalia</taxon>
        <taxon>Eutheria</taxon>
        <taxon>Euarchontoglires</taxon>
        <taxon>Glires</taxon>
        <taxon>Rodentia</taxon>
        <taxon>Myomorpha</taxon>
        <taxon>Muroidea</taxon>
        <taxon>Cricetidae</taxon>
        <taxon>Arvicolinae</taxon>
        <taxon>Myodes</taxon>
    </lineage>
</organism>
<dbReference type="Proteomes" id="UP001488838">
    <property type="component" value="Unassembled WGS sequence"/>
</dbReference>
<feature type="region of interest" description="Disordered" evidence="2">
    <location>
        <begin position="1"/>
        <end position="23"/>
    </location>
</feature>
<evidence type="ECO:0000313" key="3">
    <source>
        <dbReference type="EMBL" id="KAK7814734.1"/>
    </source>
</evidence>
<evidence type="ECO:0000313" key="4">
    <source>
        <dbReference type="Proteomes" id="UP001488838"/>
    </source>
</evidence>
<comment type="similarity">
    <text evidence="1">Belongs to the FAM227 family.</text>
</comment>
<dbReference type="InterPro" id="IPR029417">
    <property type="entry name" value="FAM227"/>
</dbReference>
<evidence type="ECO:0000256" key="2">
    <source>
        <dbReference type="SAM" id="MobiDB-lite"/>
    </source>
</evidence>
<sequence length="138" mass="16563">MFNMAGQAKVQWQQKPAPQKCQDPPKTFEEFLKFQNWDYWPRDIRFRDNDIWGEALRKLEEDISFASIYSSLWSNVPRTFAAVSTVESRLRECSRLLQEHSSNLFKCDRMISKKSSHPNLERYKAFLKEHCRQRKIMV</sequence>
<accession>A0AAW0IKA7</accession>
<proteinExistence type="inferred from homology"/>
<protein>
    <submittedName>
        <fullName evidence="3">Uncharacterized protein</fullName>
    </submittedName>
</protein>
<evidence type="ECO:0000256" key="1">
    <source>
        <dbReference type="ARBA" id="ARBA00008666"/>
    </source>
</evidence>
<name>A0AAW0IKA7_MYOGA</name>
<keyword evidence="4" id="KW-1185">Reference proteome</keyword>
<dbReference type="AlphaFoldDB" id="A0AAW0IKA7"/>
<comment type="caution">
    <text evidence="3">The sequence shown here is derived from an EMBL/GenBank/DDBJ whole genome shotgun (WGS) entry which is preliminary data.</text>
</comment>
<dbReference type="PANTHER" id="PTHR33560:SF2">
    <property type="entry name" value="PROTEIN FAM227B"/>
    <property type="match status" value="1"/>
</dbReference>
<gene>
    <name evidence="3" type="ORF">U0070_018058</name>
</gene>
<reference evidence="3 4" key="1">
    <citation type="journal article" date="2023" name="bioRxiv">
        <title>Conserved and derived expression patterns and positive selection on dental genes reveal complex evolutionary context of ever-growing rodent molars.</title>
        <authorList>
            <person name="Calamari Z.T."/>
            <person name="Song A."/>
            <person name="Cohen E."/>
            <person name="Akter M."/>
            <person name="Roy R.D."/>
            <person name="Hallikas O."/>
            <person name="Christensen M.M."/>
            <person name="Li P."/>
            <person name="Marangoni P."/>
            <person name="Jernvall J."/>
            <person name="Klein O.D."/>
        </authorList>
    </citation>
    <scope>NUCLEOTIDE SEQUENCE [LARGE SCALE GENOMIC DNA]</scope>
    <source>
        <strain evidence="3">V071</strain>
    </source>
</reference>
<dbReference type="EMBL" id="JBBHLL010000119">
    <property type="protein sequence ID" value="KAK7814734.1"/>
    <property type="molecule type" value="Genomic_DNA"/>
</dbReference>